<keyword evidence="4" id="KW-1185">Reference proteome</keyword>
<accession>A0ABQ4MZ02</accession>
<feature type="signal peptide" evidence="1">
    <location>
        <begin position="1"/>
        <end position="27"/>
    </location>
</feature>
<dbReference type="Pfam" id="PF16976">
    <property type="entry name" value="RcpC"/>
    <property type="match status" value="1"/>
</dbReference>
<dbReference type="EMBL" id="BOSM01000014">
    <property type="protein sequence ID" value="GIP61126.1"/>
    <property type="molecule type" value="Genomic_DNA"/>
</dbReference>
<reference evidence="3 4" key="1">
    <citation type="submission" date="2021-03" db="EMBL/GenBank/DDBJ databases">
        <title>Antimicrobial resistance genes in bacteria isolated from Japanese honey, and their potential for conferring macrolide and lincosamide resistance in the American foulbrood pathogen Paenibacillus larvae.</title>
        <authorList>
            <person name="Okamoto M."/>
            <person name="Kumagai M."/>
            <person name="Kanamori H."/>
            <person name="Takamatsu D."/>
        </authorList>
    </citation>
    <scope>NUCLEOTIDE SEQUENCE [LARGE SCALE GENOMIC DNA]</scope>
    <source>
        <strain evidence="3 4">J15TS10</strain>
    </source>
</reference>
<gene>
    <name evidence="3" type="ORF">J15TS10_49400</name>
</gene>
<dbReference type="InterPro" id="IPR031571">
    <property type="entry name" value="RcpC_dom"/>
</dbReference>
<comment type="caution">
    <text evidence="3">The sequence shown here is derived from an EMBL/GenBank/DDBJ whole genome shotgun (WGS) entry which is preliminary data.</text>
</comment>
<protein>
    <recommendedName>
        <fullName evidence="2">Flp pilus assembly protein RcpC/CpaB domain-containing protein</fullName>
    </recommendedName>
</protein>
<name>A0ABQ4MZ02_9BACL</name>
<dbReference type="CDD" id="cd11614">
    <property type="entry name" value="SAF_CpaB_FlgA_like"/>
    <property type="match status" value="1"/>
</dbReference>
<evidence type="ECO:0000313" key="3">
    <source>
        <dbReference type="EMBL" id="GIP61126.1"/>
    </source>
</evidence>
<evidence type="ECO:0000313" key="4">
    <source>
        <dbReference type="Proteomes" id="UP000681290"/>
    </source>
</evidence>
<evidence type="ECO:0000259" key="2">
    <source>
        <dbReference type="Pfam" id="PF16976"/>
    </source>
</evidence>
<organism evidence="3 4">
    <name type="scientific">Paenibacillus woosongensis</name>
    <dbReference type="NCBI Taxonomy" id="307580"/>
    <lineage>
        <taxon>Bacteria</taxon>
        <taxon>Bacillati</taxon>
        <taxon>Bacillota</taxon>
        <taxon>Bacilli</taxon>
        <taxon>Bacillales</taxon>
        <taxon>Paenibacillaceae</taxon>
        <taxon>Paenibacillus</taxon>
    </lineage>
</organism>
<feature type="domain" description="Flp pilus assembly protein RcpC/CpaB" evidence="2">
    <location>
        <begin position="117"/>
        <end position="222"/>
    </location>
</feature>
<sequence>MKRFWNKYTRAGLIALLGVLLASVAFAINNNMVSSQVQTKSVIVTKEDIPPYMEITKETLEYKDMVIGEVPADAVLDSSDIEFGNAFAGKYGFQAGAALRKGYITTAEESDLGSAIGLKDGMRLIGVRTDLAMTAGDEVKPGVLVDAYAYISNGSDIREGQSGKVVNPELANLKVVKRLNSEGTVPDREAGNSLIPAVVVLEVTPEQAAYLMEYQEIGKVYLLPSGSETLVE</sequence>
<proteinExistence type="predicted"/>
<feature type="chain" id="PRO_5045163139" description="Flp pilus assembly protein RcpC/CpaB domain-containing protein" evidence="1">
    <location>
        <begin position="28"/>
        <end position="232"/>
    </location>
</feature>
<dbReference type="Proteomes" id="UP000681290">
    <property type="component" value="Unassembled WGS sequence"/>
</dbReference>
<dbReference type="RefSeq" id="WP_213595215.1">
    <property type="nucleotide sequence ID" value="NZ_BOSM01000014.1"/>
</dbReference>
<keyword evidence="1" id="KW-0732">Signal</keyword>
<evidence type="ECO:0000256" key="1">
    <source>
        <dbReference type="SAM" id="SignalP"/>
    </source>
</evidence>